<dbReference type="Gene3D" id="3.90.120.10">
    <property type="entry name" value="DNA Methylase, subunit A, domain 2"/>
    <property type="match status" value="1"/>
</dbReference>
<dbReference type="InterPro" id="IPR029063">
    <property type="entry name" value="SAM-dependent_MTases_sf"/>
</dbReference>
<evidence type="ECO:0000313" key="7">
    <source>
        <dbReference type="Proteomes" id="UP001642484"/>
    </source>
</evidence>
<accession>A0ABP0HI14</accession>
<dbReference type="SUPFAM" id="SSF53335">
    <property type="entry name" value="S-adenosyl-L-methionine-dependent methyltransferases"/>
    <property type="match status" value="1"/>
</dbReference>
<protein>
    <recommendedName>
        <fullName evidence="8">DNA (cytosine-5-)-methyltransferase</fullName>
    </recommendedName>
</protein>
<dbReference type="Proteomes" id="UP001642484">
    <property type="component" value="Unassembled WGS sequence"/>
</dbReference>
<reference evidence="5 7" key="1">
    <citation type="submission" date="2024-02" db="EMBL/GenBank/DDBJ databases">
        <authorList>
            <person name="Chen Y."/>
            <person name="Shah S."/>
            <person name="Dougan E. K."/>
            <person name="Thang M."/>
            <person name="Chan C."/>
        </authorList>
    </citation>
    <scope>NUCLEOTIDE SEQUENCE [LARGE SCALE GENOMIC DNA]</scope>
</reference>
<evidence type="ECO:0000256" key="2">
    <source>
        <dbReference type="ARBA" id="ARBA00022679"/>
    </source>
</evidence>
<keyword evidence="2" id="KW-0808">Transferase</keyword>
<dbReference type="InterPro" id="IPR001525">
    <property type="entry name" value="C5_MeTfrase"/>
</dbReference>
<name>A0ABP0HI14_9DINO</name>
<proteinExistence type="predicted"/>
<dbReference type="Gene3D" id="3.40.50.150">
    <property type="entry name" value="Vaccinia Virus protein VP39"/>
    <property type="match status" value="1"/>
</dbReference>
<keyword evidence="1" id="KW-0489">Methyltransferase</keyword>
<comment type="caution">
    <text evidence="5">The sequence shown here is derived from an EMBL/GenBank/DDBJ whole genome shotgun (WGS) entry which is preliminary data.</text>
</comment>
<evidence type="ECO:0000313" key="6">
    <source>
        <dbReference type="EMBL" id="CAK8989803.1"/>
    </source>
</evidence>
<evidence type="ECO:0008006" key="8">
    <source>
        <dbReference type="Google" id="ProtNLM"/>
    </source>
</evidence>
<dbReference type="PANTHER" id="PTHR46098">
    <property type="entry name" value="TRNA (CYTOSINE(38)-C(5))-METHYLTRANSFERASE"/>
    <property type="match status" value="1"/>
</dbReference>
<dbReference type="EMBL" id="CAXAMN010000633">
    <property type="protein sequence ID" value="CAK8989803.1"/>
    <property type="molecule type" value="Genomic_DNA"/>
</dbReference>
<dbReference type="Pfam" id="PF00145">
    <property type="entry name" value="DNA_methylase"/>
    <property type="match status" value="1"/>
</dbReference>
<evidence type="ECO:0000313" key="5">
    <source>
        <dbReference type="EMBL" id="CAK8989802.1"/>
    </source>
</evidence>
<feature type="region of interest" description="Disordered" evidence="4">
    <location>
        <begin position="374"/>
        <end position="420"/>
    </location>
</feature>
<dbReference type="EMBL" id="CAXAMN010000632">
    <property type="protein sequence ID" value="CAK8989802.1"/>
    <property type="molecule type" value="Genomic_DNA"/>
</dbReference>
<organism evidence="5 7">
    <name type="scientific">Durusdinium trenchii</name>
    <dbReference type="NCBI Taxonomy" id="1381693"/>
    <lineage>
        <taxon>Eukaryota</taxon>
        <taxon>Sar</taxon>
        <taxon>Alveolata</taxon>
        <taxon>Dinophyceae</taxon>
        <taxon>Suessiales</taxon>
        <taxon>Symbiodiniaceae</taxon>
        <taxon>Durusdinium</taxon>
    </lineage>
</organism>
<evidence type="ECO:0000256" key="1">
    <source>
        <dbReference type="ARBA" id="ARBA00022603"/>
    </source>
</evidence>
<evidence type="ECO:0000256" key="3">
    <source>
        <dbReference type="ARBA" id="ARBA00022691"/>
    </source>
</evidence>
<dbReference type="PANTHER" id="PTHR46098:SF1">
    <property type="entry name" value="TRNA (CYTOSINE(38)-C(5))-METHYLTRANSFERASE"/>
    <property type="match status" value="1"/>
</dbReference>
<keyword evidence="7" id="KW-1185">Reference proteome</keyword>
<dbReference type="InterPro" id="IPR050750">
    <property type="entry name" value="C5-MTase"/>
</dbReference>
<sequence length="420" mass="46197">MENILHQVGRIFRWLGRCPSMAEPCVGVGGLRTWVQASGIPYQATACIDFDKDIALFYHSLKEKGEGGLDTVESGPVEGDMLSKPLDSLQPCEVFVAGPPCQPYAGNGKKMGFSDSRSEVLERCIDWIEDLAWKGELVAFLLENSERLAEHSEFWHLIERLTCSTPFFKIEVQAHDLSSLVPHSRPRLWVRGLRVDCLLQPEEGLPPPVSLESLGVKRFALQDFLEEGAPNLSPEQLTPIMRSNLSVYKRMAMEAIKDGVEAAVVACELDRNPLRAYGGTVVFDCVPSFRCGGPQIFLLSVDDISGPWEAQRLHRFLTVRERFALQGHPHALAEHFAGRTASMKASGNAFNVLAMAAMLAPLLESAARAGVLQRSSGSRKPLSEEELMGLVPSEGPPPKVSLKQAQACVATPARKRKRIS</sequence>
<keyword evidence="3" id="KW-0949">S-adenosyl-L-methionine</keyword>
<gene>
    <name evidence="5" type="ORF">CCMP2556_LOCUS1798</name>
    <name evidence="6" type="ORF">CCMP2556_LOCUS1799</name>
</gene>
<evidence type="ECO:0000256" key="4">
    <source>
        <dbReference type="SAM" id="MobiDB-lite"/>
    </source>
</evidence>